<protein>
    <submittedName>
        <fullName evidence="1">Double-stranded RNA/RNA-DNA hybrid binding protein</fullName>
    </submittedName>
</protein>
<gene>
    <name evidence="1" type="ORF">HOO65_040373</name>
</gene>
<dbReference type="GeneID" id="98118149"/>
<name>A0ABR4MIE8_9PEZI</name>
<organism evidence="1 2">
    <name type="scientific">Ceratocystis lukuohia</name>
    <dbReference type="NCBI Taxonomy" id="2019550"/>
    <lineage>
        <taxon>Eukaryota</taxon>
        <taxon>Fungi</taxon>
        <taxon>Dikarya</taxon>
        <taxon>Ascomycota</taxon>
        <taxon>Pezizomycotina</taxon>
        <taxon>Sordariomycetes</taxon>
        <taxon>Hypocreomycetidae</taxon>
        <taxon>Microascales</taxon>
        <taxon>Ceratocystidaceae</taxon>
        <taxon>Ceratocystis</taxon>
    </lineage>
</organism>
<proteinExistence type="predicted"/>
<dbReference type="Proteomes" id="UP001610728">
    <property type="component" value="Unassembled WGS sequence"/>
</dbReference>
<evidence type="ECO:0000313" key="2">
    <source>
        <dbReference type="Proteomes" id="UP001610728"/>
    </source>
</evidence>
<evidence type="ECO:0000313" key="1">
    <source>
        <dbReference type="EMBL" id="KAL2888036.1"/>
    </source>
</evidence>
<dbReference type="EMBL" id="JABSNW010000004">
    <property type="protein sequence ID" value="KAL2888036.1"/>
    <property type="molecule type" value="Genomic_DNA"/>
</dbReference>
<reference evidence="1 2" key="1">
    <citation type="submission" date="2020-05" db="EMBL/GenBank/DDBJ databases">
        <title>Ceratocystis lukuohia genome.</title>
        <authorList>
            <person name="Harrington T.C."/>
            <person name="Kim K."/>
            <person name="Mayers C.G."/>
        </authorList>
    </citation>
    <scope>NUCLEOTIDE SEQUENCE [LARGE SCALE GENOMIC DNA]</scope>
    <source>
        <strain evidence="1 2">C4212</strain>
    </source>
</reference>
<dbReference type="RefSeq" id="XP_070859216.1">
    <property type="nucleotide sequence ID" value="XM_071000647.1"/>
</dbReference>
<comment type="caution">
    <text evidence="1">The sequence shown here is derived from an EMBL/GenBank/DDBJ whole genome shotgun (WGS) entry which is preliminary data.</text>
</comment>
<keyword evidence="2" id="KW-1185">Reference proteome</keyword>
<sequence length="215" mass="24377">MLGKALAQGYGTCGRHREVADAEAIAAEVALPQSEGMNMCMDNLGVAKRISKRMREPGTSQLETDETRRILARWEGLELDKPTGRIYWAPENCEIPRSEIVDQPAKAGCKSADLLVPDRTMSLAATRRWKNDAFRANFKNWMRDNRPNTDHLGGTLGLPKPFKANWVKRAEPRLRRWDLGSALQTWRLRAVPLQVQSSRRRDKVPSAELWQTEGL</sequence>
<accession>A0ABR4MIE8</accession>